<organism evidence="1 2">
    <name type="scientific">Rubrivivax benzoatilyticus</name>
    <dbReference type="NCBI Taxonomy" id="316997"/>
    <lineage>
        <taxon>Bacteria</taxon>
        <taxon>Pseudomonadati</taxon>
        <taxon>Pseudomonadota</taxon>
        <taxon>Betaproteobacteria</taxon>
        <taxon>Burkholderiales</taxon>
        <taxon>Sphaerotilaceae</taxon>
        <taxon>Rubrivivax</taxon>
    </lineage>
</organism>
<protein>
    <recommendedName>
        <fullName evidence="3">Toxin CptA</fullName>
    </recommendedName>
</protein>
<dbReference type="Proteomes" id="UP000802098">
    <property type="component" value="Unassembled WGS sequence"/>
</dbReference>
<sequence>MRHPPPVAVTCSGGVPWRAAQALLAAAAAGCACAWLQAHLGDGHPSPALALAAALLAAATAWAGASPRPLALRWDGSAWMAADTPCRPEVAIDLGGWMLLRLRPARGPARWAAVAAGDAGGRWHGLRTALHARSAAPDPDTLRASARGAP</sequence>
<reference evidence="1 2" key="1">
    <citation type="submission" date="2020-03" db="EMBL/GenBank/DDBJ databases">
        <title>Rubrivivax benzoatilyticus JA2 (sequenced after 10 years sub-culturing).</title>
        <authorList>
            <person name="Gupta D."/>
            <person name="Chintalapati S."/>
            <person name="Chintalapati V.R."/>
        </authorList>
    </citation>
    <scope>NUCLEOTIDE SEQUENCE [LARGE SCALE GENOMIC DNA]</scope>
    <source>
        <strain evidence="1 2">JA2-Mal</strain>
    </source>
</reference>
<evidence type="ECO:0000313" key="1">
    <source>
        <dbReference type="EMBL" id="NHK97959.1"/>
    </source>
</evidence>
<dbReference type="EMBL" id="JAAOCD010000002">
    <property type="protein sequence ID" value="NHK97959.1"/>
    <property type="molecule type" value="Genomic_DNA"/>
</dbReference>
<keyword evidence="2" id="KW-1185">Reference proteome</keyword>
<name>A0ABX0HX59_9BURK</name>
<comment type="caution">
    <text evidence="1">The sequence shown here is derived from an EMBL/GenBank/DDBJ whole genome shotgun (WGS) entry which is preliminary data.</text>
</comment>
<evidence type="ECO:0000313" key="2">
    <source>
        <dbReference type="Proteomes" id="UP000802098"/>
    </source>
</evidence>
<proteinExistence type="predicted"/>
<evidence type="ECO:0008006" key="3">
    <source>
        <dbReference type="Google" id="ProtNLM"/>
    </source>
</evidence>
<accession>A0ABX0HX59</accession>
<dbReference type="RefSeq" id="WP_009856505.1">
    <property type="nucleotide sequence ID" value="NZ_JAAOCD010000002.1"/>
</dbReference>
<gene>
    <name evidence="1" type="ORF">G7087_06185</name>
</gene>
<dbReference type="PROSITE" id="PS51257">
    <property type="entry name" value="PROKAR_LIPOPROTEIN"/>
    <property type="match status" value="1"/>
</dbReference>